<keyword evidence="3 6" id="KW-0540">Nuclease</keyword>
<evidence type="ECO:0000256" key="2">
    <source>
        <dbReference type="ARBA" id="ARBA00022490"/>
    </source>
</evidence>
<evidence type="ECO:0000256" key="3">
    <source>
        <dbReference type="ARBA" id="ARBA00022722"/>
    </source>
</evidence>
<comment type="similarity">
    <text evidence="1 6">Belongs to the XseB family.</text>
</comment>
<evidence type="ECO:0000313" key="7">
    <source>
        <dbReference type="EMBL" id="MBM7620974.1"/>
    </source>
</evidence>
<evidence type="ECO:0000256" key="6">
    <source>
        <dbReference type="HAMAP-Rule" id="MF_00337"/>
    </source>
</evidence>
<organism evidence="7 8">
    <name type="scientific">Sutcliffiella tianshenii</name>
    <dbReference type="NCBI Taxonomy" id="1463404"/>
    <lineage>
        <taxon>Bacteria</taxon>
        <taxon>Bacillati</taxon>
        <taxon>Bacillota</taxon>
        <taxon>Bacilli</taxon>
        <taxon>Bacillales</taxon>
        <taxon>Bacillaceae</taxon>
        <taxon>Sutcliffiella</taxon>
    </lineage>
</organism>
<name>A0ABS2P272_9BACI</name>
<protein>
    <recommendedName>
        <fullName evidence="6">Exodeoxyribonuclease 7 small subunit</fullName>
        <ecNumber evidence="6">3.1.11.6</ecNumber>
    </recommendedName>
    <alternativeName>
        <fullName evidence="6">Exodeoxyribonuclease VII small subunit</fullName>
        <shortName evidence="6">Exonuclease VII small subunit</shortName>
    </alternativeName>
</protein>
<comment type="caution">
    <text evidence="7">The sequence shown here is derived from an EMBL/GenBank/DDBJ whole genome shotgun (WGS) entry which is preliminary data.</text>
</comment>
<comment type="catalytic activity">
    <reaction evidence="6">
        <text>Exonucleolytic cleavage in either 5'- to 3'- or 3'- to 5'-direction to yield nucleoside 5'-phosphates.</text>
        <dbReference type="EC" id="3.1.11.6"/>
    </reaction>
</comment>
<dbReference type="PANTHER" id="PTHR34137">
    <property type="entry name" value="EXODEOXYRIBONUCLEASE 7 SMALL SUBUNIT"/>
    <property type="match status" value="1"/>
</dbReference>
<dbReference type="NCBIfam" id="NF010666">
    <property type="entry name" value="PRK14063.1"/>
    <property type="match status" value="1"/>
</dbReference>
<proteinExistence type="inferred from homology"/>
<dbReference type="EC" id="3.1.11.6" evidence="6"/>
<accession>A0ABS2P272</accession>
<dbReference type="SUPFAM" id="SSF116842">
    <property type="entry name" value="XseB-like"/>
    <property type="match status" value="1"/>
</dbReference>
<dbReference type="InterPro" id="IPR037004">
    <property type="entry name" value="Exonuc_VII_ssu_sf"/>
</dbReference>
<keyword evidence="4 6" id="KW-0378">Hydrolase</keyword>
<evidence type="ECO:0000256" key="1">
    <source>
        <dbReference type="ARBA" id="ARBA00009998"/>
    </source>
</evidence>
<dbReference type="Gene3D" id="1.10.287.1040">
    <property type="entry name" value="Exonuclease VII, small subunit"/>
    <property type="match status" value="1"/>
</dbReference>
<dbReference type="Pfam" id="PF02609">
    <property type="entry name" value="Exonuc_VII_S"/>
    <property type="match status" value="1"/>
</dbReference>
<dbReference type="HAMAP" id="MF_00337">
    <property type="entry name" value="Exonuc_7_S"/>
    <property type="match status" value="1"/>
</dbReference>
<comment type="subunit">
    <text evidence="6">Heterooligomer composed of large and small subunits.</text>
</comment>
<dbReference type="NCBIfam" id="TIGR01280">
    <property type="entry name" value="xseB"/>
    <property type="match status" value="1"/>
</dbReference>
<sequence length="81" mass="9266">MSEKKAKKEVSFEEAMKELEAIVEKLEEGDVPLEEAISHYKEGMKLSKLCHDKLTHVEGEMEKILKENGELESFAIQEDEA</sequence>
<comment type="subcellular location">
    <subcellularLocation>
        <location evidence="6">Cytoplasm</location>
    </subcellularLocation>
</comment>
<dbReference type="PIRSF" id="PIRSF006488">
    <property type="entry name" value="Exonuc_VII_S"/>
    <property type="match status" value="1"/>
</dbReference>
<keyword evidence="8" id="KW-1185">Reference proteome</keyword>
<evidence type="ECO:0000256" key="4">
    <source>
        <dbReference type="ARBA" id="ARBA00022801"/>
    </source>
</evidence>
<evidence type="ECO:0000313" key="8">
    <source>
        <dbReference type="Proteomes" id="UP000737402"/>
    </source>
</evidence>
<dbReference type="Proteomes" id="UP000737402">
    <property type="component" value="Unassembled WGS sequence"/>
</dbReference>
<reference evidence="7 8" key="1">
    <citation type="submission" date="2021-01" db="EMBL/GenBank/DDBJ databases">
        <title>Genomic Encyclopedia of Type Strains, Phase IV (KMG-IV): sequencing the most valuable type-strain genomes for metagenomic binning, comparative biology and taxonomic classification.</title>
        <authorList>
            <person name="Goeker M."/>
        </authorList>
    </citation>
    <scope>NUCLEOTIDE SEQUENCE [LARGE SCALE GENOMIC DNA]</scope>
    <source>
        <strain evidence="7 8">DSM 25879</strain>
    </source>
</reference>
<dbReference type="PANTHER" id="PTHR34137:SF1">
    <property type="entry name" value="EXODEOXYRIBONUCLEASE 7 SMALL SUBUNIT"/>
    <property type="match status" value="1"/>
</dbReference>
<comment type="function">
    <text evidence="6">Bidirectionally degrades single-stranded DNA into large acid-insoluble oligonucleotides, which are then degraded further into small acid-soluble oligonucleotides.</text>
</comment>
<evidence type="ECO:0000256" key="5">
    <source>
        <dbReference type="ARBA" id="ARBA00022839"/>
    </source>
</evidence>
<keyword evidence="2 6" id="KW-0963">Cytoplasm</keyword>
<keyword evidence="5 6" id="KW-0269">Exonuclease</keyword>
<dbReference type="RefSeq" id="WP_204417382.1">
    <property type="nucleotide sequence ID" value="NZ_JAFBED010000006.1"/>
</dbReference>
<dbReference type="GO" id="GO:0008855">
    <property type="term" value="F:exodeoxyribonuclease VII activity"/>
    <property type="evidence" value="ECO:0007669"/>
    <property type="project" value="UniProtKB-EC"/>
</dbReference>
<dbReference type="EMBL" id="JAFBED010000006">
    <property type="protein sequence ID" value="MBM7620974.1"/>
    <property type="molecule type" value="Genomic_DNA"/>
</dbReference>
<dbReference type="InterPro" id="IPR003761">
    <property type="entry name" value="Exonuc_VII_S"/>
</dbReference>
<gene>
    <name evidence="6" type="primary">xseB</name>
    <name evidence="7" type="ORF">JOC95_002847</name>
</gene>